<sequence length="747" mass="81971">MAAYGVETLGKALDGPVVDRRLVTKASKLLGVLCAALVHTRDSRRGVVFGVVEDGTGASQRGPDTEDSEHMGVRQYREQGGTGDSSKRLAGPSVHMVELSAGEILRFHQASGNMTVTTPYFVQVISPVQLLRNQTPEAYRCMVSDGEKMSLAVIPSKLKPLVANETITRFTILKVNKCSVSKKARENEPPMLFIVIHEAEVLETVTERLGNPTKLTDQDDAGAGFEAPQPFAAAGSGAPMSFASAVEPPAPQPAYQPQYQQQPPFMQQQSHFGGAQSSSFMSRVDDISPKYSGMGGSAPVHAGAPPSVHPIADLNPYHNKWTIRARVTQKTSIKSWNKPTSQGRLFSVTLLDDSGEIRGTAFTQQVDKLFPLFEPGKVYYISNAQVRMAKQQFSNVNNQYELTFDNNTVVELCLEQANVPQEHYDFVPLSSLEKFQKNHVVDVLCVLKEVAELSQITLRTDDRKMTKRDLVIVDKSGFQVRASLWGAEAETFNVPVEHVIAFKGMRVGDFGGRTLSLPSVGSMTVNPDIPEAHALRGWYDAEGRHMSFQSYRGAGAGGSAGGGMGTGENFDAQLKTMAQVSAENIGSGDTAEFFNLKGTIAFIRSNNLAYPSCPGENCNKKVTEDLSSGQWRCEKCERSWPAPDYRYIFSINVSDDTGQTWLQCFNEVGELVLGTTANEMIELQRVNEAAFGQKIADATFKEYWFRCKAKSETYNEATRVKISASSIHPIDYVAETARLSRLIDSYN</sequence>
<dbReference type="PANTHER" id="PTHR47165:SF4">
    <property type="entry name" value="OS03G0429900 PROTEIN"/>
    <property type="match status" value="1"/>
</dbReference>
<evidence type="ECO:0000259" key="13">
    <source>
        <dbReference type="Pfam" id="PF08646"/>
    </source>
</evidence>
<organism evidence="15 16">
    <name type="scientific">Coemansia spiralis</name>
    <dbReference type="NCBI Taxonomy" id="417178"/>
    <lineage>
        <taxon>Eukaryota</taxon>
        <taxon>Fungi</taxon>
        <taxon>Fungi incertae sedis</taxon>
        <taxon>Zoopagomycota</taxon>
        <taxon>Kickxellomycotina</taxon>
        <taxon>Kickxellomycetes</taxon>
        <taxon>Kickxellales</taxon>
        <taxon>Kickxellaceae</taxon>
        <taxon>Coemansia</taxon>
    </lineage>
</organism>
<keyword evidence="3 9" id="KW-0235">DNA replication</keyword>
<dbReference type="FunFam" id="2.40.50.140:FF:000090">
    <property type="entry name" value="Replication protein A subunit"/>
    <property type="match status" value="1"/>
</dbReference>
<feature type="region of interest" description="Disordered" evidence="10">
    <location>
        <begin position="235"/>
        <end position="257"/>
    </location>
</feature>
<evidence type="ECO:0000256" key="2">
    <source>
        <dbReference type="ARBA" id="ARBA00005690"/>
    </source>
</evidence>
<evidence type="ECO:0000256" key="3">
    <source>
        <dbReference type="ARBA" id="ARBA00022705"/>
    </source>
</evidence>
<dbReference type="GO" id="GO:0006310">
    <property type="term" value="P:DNA recombination"/>
    <property type="evidence" value="ECO:0007669"/>
    <property type="project" value="InterPro"/>
</dbReference>
<dbReference type="Gene3D" id="2.40.50.140">
    <property type="entry name" value="Nucleic acid-binding proteins"/>
    <property type="match status" value="4"/>
</dbReference>
<comment type="subcellular location">
    <subcellularLocation>
        <location evidence="1 9">Nucleus</location>
    </subcellularLocation>
</comment>
<reference evidence="15" key="1">
    <citation type="submission" date="2022-07" db="EMBL/GenBank/DDBJ databases">
        <title>Phylogenomic reconstructions and comparative analyses of Kickxellomycotina fungi.</title>
        <authorList>
            <person name="Reynolds N.K."/>
            <person name="Stajich J.E."/>
            <person name="Barry K."/>
            <person name="Grigoriev I.V."/>
            <person name="Crous P."/>
            <person name="Smith M.E."/>
        </authorList>
    </citation>
    <scope>NUCLEOTIDE SEQUENCE</scope>
    <source>
        <strain evidence="15">CBS 109367</strain>
    </source>
</reference>
<comment type="subunit">
    <text evidence="9">Component of the heterotrimeric canonical replication protein A complex (RPA).</text>
</comment>
<dbReference type="InterPro" id="IPR012340">
    <property type="entry name" value="NA-bd_OB-fold"/>
</dbReference>
<evidence type="ECO:0000313" key="15">
    <source>
        <dbReference type="EMBL" id="KAJ2689711.1"/>
    </source>
</evidence>
<feature type="domain" description="OB" evidence="11">
    <location>
        <begin position="321"/>
        <end position="401"/>
    </location>
</feature>
<evidence type="ECO:0000256" key="8">
    <source>
        <dbReference type="ARBA" id="ARBA00023242"/>
    </source>
</evidence>
<dbReference type="GO" id="GO:0003677">
    <property type="term" value="F:DNA binding"/>
    <property type="evidence" value="ECO:0007669"/>
    <property type="project" value="UniProtKB-KW"/>
</dbReference>
<comment type="function">
    <text evidence="9">As part of the replication protein A (RPA/RP-A), a single-stranded DNA-binding heterotrimeric complex, may play an essential role in DNA replication, recombination and repair. Binds and stabilizes single-stranded DNA intermediates, preventing complementary DNA reannealing and recruiting different proteins involved in DNA metabolism.</text>
</comment>
<evidence type="ECO:0000256" key="4">
    <source>
        <dbReference type="ARBA" id="ARBA00022723"/>
    </source>
</evidence>
<dbReference type="FunFam" id="2.40.50.140:FF:000041">
    <property type="entry name" value="Replication protein A subunit"/>
    <property type="match status" value="1"/>
</dbReference>
<dbReference type="NCBIfam" id="TIGR00617">
    <property type="entry name" value="rpa1"/>
    <property type="match status" value="1"/>
</dbReference>
<dbReference type="GO" id="GO:0000781">
    <property type="term" value="C:chromosome, telomeric region"/>
    <property type="evidence" value="ECO:0007669"/>
    <property type="project" value="UniProtKB-ARBA"/>
</dbReference>
<dbReference type="EMBL" id="JANBTX010000021">
    <property type="protein sequence ID" value="KAJ2689711.1"/>
    <property type="molecule type" value="Genomic_DNA"/>
</dbReference>
<protein>
    <recommendedName>
        <fullName evidence="9">Replication protein A subunit</fullName>
    </recommendedName>
</protein>
<keyword evidence="5 9" id="KW-0863">Zinc-finger</keyword>
<feature type="domain" description="Replication factor-A protein 1 N-terminal" evidence="12">
    <location>
        <begin position="119"/>
        <end position="202"/>
    </location>
</feature>
<dbReference type="InterPro" id="IPR013955">
    <property type="entry name" value="Rep_factor-A_C"/>
</dbReference>
<evidence type="ECO:0000259" key="12">
    <source>
        <dbReference type="Pfam" id="PF04057"/>
    </source>
</evidence>
<dbReference type="PANTHER" id="PTHR47165">
    <property type="entry name" value="OS03G0429900 PROTEIN"/>
    <property type="match status" value="1"/>
</dbReference>
<evidence type="ECO:0000259" key="11">
    <source>
        <dbReference type="Pfam" id="PF01336"/>
    </source>
</evidence>
<keyword evidence="6 9" id="KW-0862">Zinc</keyword>
<keyword evidence="7 9" id="KW-0238">DNA-binding</keyword>
<keyword evidence="16" id="KW-1185">Reference proteome</keyword>
<dbReference type="Pfam" id="PF01336">
    <property type="entry name" value="tRNA_anti-codon"/>
    <property type="match status" value="1"/>
</dbReference>
<evidence type="ECO:0000256" key="9">
    <source>
        <dbReference type="RuleBase" id="RU364130"/>
    </source>
</evidence>
<dbReference type="GO" id="GO:0006260">
    <property type="term" value="P:DNA replication"/>
    <property type="evidence" value="ECO:0007669"/>
    <property type="project" value="UniProtKB-KW"/>
</dbReference>
<evidence type="ECO:0000256" key="10">
    <source>
        <dbReference type="SAM" id="MobiDB-lite"/>
    </source>
</evidence>
<dbReference type="AlphaFoldDB" id="A0A9W8GM66"/>
<evidence type="ECO:0000256" key="6">
    <source>
        <dbReference type="ARBA" id="ARBA00022833"/>
    </source>
</evidence>
<keyword evidence="8 9" id="KW-0539">Nucleus</keyword>
<dbReference type="Pfam" id="PF04057">
    <property type="entry name" value="Rep-A_N"/>
    <property type="match status" value="1"/>
</dbReference>
<dbReference type="InterPro" id="IPR047192">
    <property type="entry name" value="Euk_RPA1_DBD_C"/>
</dbReference>
<dbReference type="GO" id="GO:0005662">
    <property type="term" value="C:DNA replication factor A complex"/>
    <property type="evidence" value="ECO:0007669"/>
    <property type="project" value="UniProtKB-ARBA"/>
</dbReference>
<accession>A0A9W8GM66</accession>
<feature type="region of interest" description="Disordered" evidence="10">
    <location>
        <begin position="211"/>
        <end position="230"/>
    </location>
</feature>
<keyword evidence="4 9" id="KW-0479">Metal-binding</keyword>
<dbReference type="CDD" id="cd04476">
    <property type="entry name" value="RPA1_DBD_C"/>
    <property type="match status" value="1"/>
</dbReference>
<evidence type="ECO:0000256" key="1">
    <source>
        <dbReference type="ARBA" id="ARBA00004123"/>
    </source>
</evidence>
<evidence type="ECO:0000256" key="7">
    <source>
        <dbReference type="ARBA" id="ARBA00023125"/>
    </source>
</evidence>
<gene>
    <name evidence="15" type="primary">RFA1_1</name>
    <name evidence="15" type="ORF">IWW39_001303</name>
</gene>
<dbReference type="FunFam" id="2.40.50.140:FF:000064">
    <property type="entry name" value="Replication protein A subunit"/>
    <property type="match status" value="1"/>
</dbReference>
<dbReference type="InterPro" id="IPR004365">
    <property type="entry name" value="NA-bd_OB_tRNA"/>
</dbReference>
<dbReference type="InterPro" id="IPR004591">
    <property type="entry name" value="Rfa1"/>
</dbReference>
<dbReference type="InterPro" id="IPR007199">
    <property type="entry name" value="Rep_factor-A_N"/>
</dbReference>
<evidence type="ECO:0000259" key="14">
    <source>
        <dbReference type="Pfam" id="PF16900"/>
    </source>
</evidence>
<evidence type="ECO:0000313" key="16">
    <source>
        <dbReference type="Proteomes" id="UP001151516"/>
    </source>
</evidence>
<dbReference type="CDD" id="cd04475">
    <property type="entry name" value="RPA1_DBD_B"/>
    <property type="match status" value="1"/>
</dbReference>
<name>A0A9W8GM66_9FUNG</name>
<comment type="caution">
    <text evidence="15">The sequence shown here is derived from an EMBL/GenBank/DDBJ whole genome shotgun (WGS) entry which is preliminary data.</text>
</comment>
<dbReference type="Pfam" id="PF16900">
    <property type="entry name" value="REPA_OB_2"/>
    <property type="match status" value="1"/>
</dbReference>
<comment type="similarity">
    <text evidence="2 9">Belongs to the replication factor A protein 1 family.</text>
</comment>
<dbReference type="InterPro" id="IPR031657">
    <property type="entry name" value="REPA_OB_2"/>
</dbReference>
<feature type="domain" description="Replication protein A OB" evidence="14">
    <location>
        <begin position="429"/>
        <end position="526"/>
    </location>
</feature>
<dbReference type="GO" id="GO:0007004">
    <property type="term" value="P:telomere maintenance via telomerase"/>
    <property type="evidence" value="ECO:0007669"/>
    <property type="project" value="UniProtKB-ARBA"/>
</dbReference>
<proteinExistence type="inferred from homology"/>
<dbReference type="OrthoDB" id="1751331at2759"/>
<dbReference type="GO" id="GO:0006281">
    <property type="term" value="P:DNA repair"/>
    <property type="evidence" value="ECO:0007669"/>
    <property type="project" value="InterPro"/>
</dbReference>
<dbReference type="Pfam" id="PF08646">
    <property type="entry name" value="Rep_fac-A_C"/>
    <property type="match status" value="1"/>
</dbReference>
<evidence type="ECO:0000256" key="5">
    <source>
        <dbReference type="ARBA" id="ARBA00022771"/>
    </source>
</evidence>
<dbReference type="GO" id="GO:0008270">
    <property type="term" value="F:zinc ion binding"/>
    <property type="evidence" value="ECO:0007669"/>
    <property type="project" value="UniProtKB-KW"/>
</dbReference>
<dbReference type="CDD" id="cd04474">
    <property type="entry name" value="RPA1_DBD_A"/>
    <property type="match status" value="1"/>
</dbReference>
<dbReference type="SUPFAM" id="SSF50249">
    <property type="entry name" value="Nucleic acid-binding proteins"/>
    <property type="match status" value="4"/>
</dbReference>
<dbReference type="Proteomes" id="UP001151516">
    <property type="component" value="Unassembled WGS sequence"/>
</dbReference>
<feature type="domain" description="Replication factor A C-terminal" evidence="13">
    <location>
        <begin position="593"/>
        <end position="739"/>
    </location>
</feature>